<accession>A0ABY6Z6G1</accession>
<keyword evidence="4" id="KW-1185">Reference proteome</keyword>
<dbReference type="InterPro" id="IPR050563">
    <property type="entry name" value="4-hydroxybenzoyl-CoA_TE"/>
</dbReference>
<dbReference type="RefSeq" id="WP_268045900.1">
    <property type="nucleotide sequence ID" value="NZ_CP104064.1"/>
</dbReference>
<proteinExistence type="inferred from homology"/>
<keyword evidence="2" id="KW-0378">Hydrolase</keyword>
<sequence>MIEAVETRLEVRWGECDPAGIVYHPAYIDWFSVARMHFLSENGIQYMDTFHVAKIHLLVTDVACKYIKALRAEDQITVVARLVERSRARLMFVYDVLNDAGEVCATGHTRHAFVQDGSNKPVNLEKAAAELWAHVSALPVSVRA</sequence>
<organism evidence="3 4">
    <name type="scientific">Alicyclobacillus dauci</name>
    <dbReference type="NCBI Taxonomy" id="1475485"/>
    <lineage>
        <taxon>Bacteria</taxon>
        <taxon>Bacillati</taxon>
        <taxon>Bacillota</taxon>
        <taxon>Bacilli</taxon>
        <taxon>Bacillales</taxon>
        <taxon>Alicyclobacillaceae</taxon>
        <taxon>Alicyclobacillus</taxon>
    </lineage>
</organism>
<comment type="similarity">
    <text evidence="1">Belongs to the 4-hydroxybenzoyl-CoA thioesterase family.</text>
</comment>
<reference evidence="3" key="1">
    <citation type="submission" date="2022-08" db="EMBL/GenBank/DDBJ databases">
        <title>Alicyclobacillus dauci DSM2870, complete genome.</title>
        <authorList>
            <person name="Wang Q."/>
            <person name="Cai R."/>
            <person name="Wang Z."/>
        </authorList>
    </citation>
    <scope>NUCLEOTIDE SEQUENCE</scope>
    <source>
        <strain evidence="3">DSM 28700</strain>
    </source>
</reference>
<dbReference type="CDD" id="cd00586">
    <property type="entry name" value="4HBT"/>
    <property type="match status" value="1"/>
</dbReference>
<evidence type="ECO:0000256" key="2">
    <source>
        <dbReference type="ARBA" id="ARBA00022801"/>
    </source>
</evidence>
<dbReference type="Pfam" id="PF13279">
    <property type="entry name" value="4HBT_2"/>
    <property type="match status" value="1"/>
</dbReference>
<dbReference type="InterPro" id="IPR029069">
    <property type="entry name" value="HotDog_dom_sf"/>
</dbReference>
<evidence type="ECO:0000313" key="3">
    <source>
        <dbReference type="EMBL" id="WAH38335.1"/>
    </source>
</evidence>
<evidence type="ECO:0000256" key="1">
    <source>
        <dbReference type="ARBA" id="ARBA00005953"/>
    </source>
</evidence>
<protein>
    <submittedName>
        <fullName evidence="3">Acyl-CoA thioesterase</fullName>
    </submittedName>
</protein>
<dbReference type="PANTHER" id="PTHR31793:SF27">
    <property type="entry name" value="NOVEL THIOESTERASE SUPERFAMILY DOMAIN AND SAPOSIN A-TYPE DOMAIN CONTAINING PROTEIN (0610012H03RIK)"/>
    <property type="match status" value="1"/>
</dbReference>
<evidence type="ECO:0000313" key="4">
    <source>
        <dbReference type="Proteomes" id="UP001164803"/>
    </source>
</evidence>
<dbReference type="SUPFAM" id="SSF54637">
    <property type="entry name" value="Thioesterase/thiol ester dehydrase-isomerase"/>
    <property type="match status" value="1"/>
</dbReference>
<dbReference type="InterPro" id="IPR006684">
    <property type="entry name" value="YbgC/YbaW"/>
</dbReference>
<dbReference type="EMBL" id="CP104064">
    <property type="protein sequence ID" value="WAH38335.1"/>
    <property type="molecule type" value="Genomic_DNA"/>
</dbReference>
<dbReference type="PIRSF" id="PIRSF003230">
    <property type="entry name" value="YbgC"/>
    <property type="match status" value="1"/>
</dbReference>
<gene>
    <name evidence="3" type="ORF">NZD86_07610</name>
</gene>
<dbReference type="PANTHER" id="PTHR31793">
    <property type="entry name" value="4-HYDROXYBENZOYL-COA THIOESTERASE FAMILY MEMBER"/>
    <property type="match status" value="1"/>
</dbReference>
<name>A0ABY6Z6G1_9BACL</name>
<dbReference type="Gene3D" id="3.10.129.10">
    <property type="entry name" value="Hotdog Thioesterase"/>
    <property type="match status" value="1"/>
</dbReference>
<dbReference type="Proteomes" id="UP001164803">
    <property type="component" value="Chromosome"/>
</dbReference>